<keyword evidence="1" id="KW-0812">Transmembrane</keyword>
<reference evidence="2" key="1">
    <citation type="submission" date="2022-12" db="EMBL/GenBank/DDBJ databases">
        <title>Genome assemblies of Blomia tropicalis.</title>
        <authorList>
            <person name="Cui Y."/>
        </authorList>
    </citation>
    <scope>NUCLEOTIDE SEQUENCE</scope>
    <source>
        <tissue evidence="2">Adult mites</tissue>
    </source>
</reference>
<dbReference type="OMA" id="VEAQVWD"/>
<gene>
    <name evidence="2" type="ORF">RDWZM_009441</name>
</gene>
<proteinExistence type="predicted"/>
<dbReference type="InterPro" id="IPR029058">
    <property type="entry name" value="AB_hydrolase_fold"/>
</dbReference>
<keyword evidence="3" id="KW-1185">Reference proteome</keyword>
<dbReference type="InterPro" id="IPR008547">
    <property type="entry name" value="DUF829_TMEM53"/>
</dbReference>
<feature type="transmembrane region" description="Helical" evidence="1">
    <location>
        <begin position="6"/>
        <end position="26"/>
    </location>
</feature>
<dbReference type="AlphaFoldDB" id="A0A9Q0M3P7"/>
<accession>A0A9Q0M3P7</accession>
<dbReference type="GO" id="GO:0017171">
    <property type="term" value="F:serine hydrolase activity"/>
    <property type="evidence" value="ECO:0007669"/>
    <property type="project" value="TreeGrafter"/>
</dbReference>
<protein>
    <submittedName>
        <fullName evidence="2">Uncharacterized protein</fullName>
    </submittedName>
</protein>
<keyword evidence="1" id="KW-1133">Transmembrane helix</keyword>
<dbReference type="EMBL" id="JAPWDV010000003">
    <property type="protein sequence ID" value="KAJ6218284.1"/>
    <property type="molecule type" value="Genomic_DNA"/>
</dbReference>
<dbReference type="PANTHER" id="PTHR20908:SF1">
    <property type="entry name" value="LD15586P"/>
    <property type="match status" value="1"/>
</dbReference>
<dbReference type="SUPFAM" id="SSF53474">
    <property type="entry name" value="alpha/beta-Hydrolases"/>
    <property type="match status" value="1"/>
</dbReference>
<sequence length="324" mass="37882">MWFELTSNLVFVCITITFILVVSLFIPNRSEILNRMADFTFAKFIYKSTRYLISKLIAILTINSTSTTISITPETILQQSNLMFNRSDGHSKVLVITFSWLFARERHLQKYRKIYLERGYDMLTVKTNVLDVLYPINGSQKIAKNVVHFLEHAHHKYDDILIHAFSIGTYQFGEVLVQWAHNDRSNEVTAKLRGQIFDSGVDVDEALNYFTQEVIRNKPIGFILKWSIMAYVTLFHNLTTKQHRRSSDHIHRNKYRCPTLMFLSSNDTAVNESDQRKFAQYLANNGIPVTIKCWPQSLHVGHFIKFTDEYLQYLNKFIDNVILH</sequence>
<evidence type="ECO:0000256" key="1">
    <source>
        <dbReference type="SAM" id="Phobius"/>
    </source>
</evidence>
<name>A0A9Q0M3P7_BLOTA</name>
<dbReference type="Gene3D" id="3.40.50.1820">
    <property type="entry name" value="alpha/beta hydrolase"/>
    <property type="match status" value="1"/>
</dbReference>
<comment type="caution">
    <text evidence="2">The sequence shown here is derived from an EMBL/GenBank/DDBJ whole genome shotgun (WGS) entry which is preliminary data.</text>
</comment>
<dbReference type="Proteomes" id="UP001142055">
    <property type="component" value="Chromosome 3"/>
</dbReference>
<evidence type="ECO:0000313" key="2">
    <source>
        <dbReference type="EMBL" id="KAJ6218284.1"/>
    </source>
</evidence>
<dbReference type="Pfam" id="PF05705">
    <property type="entry name" value="DUF829"/>
    <property type="match status" value="1"/>
</dbReference>
<organism evidence="2 3">
    <name type="scientific">Blomia tropicalis</name>
    <name type="common">Mite</name>
    <dbReference type="NCBI Taxonomy" id="40697"/>
    <lineage>
        <taxon>Eukaryota</taxon>
        <taxon>Metazoa</taxon>
        <taxon>Ecdysozoa</taxon>
        <taxon>Arthropoda</taxon>
        <taxon>Chelicerata</taxon>
        <taxon>Arachnida</taxon>
        <taxon>Acari</taxon>
        <taxon>Acariformes</taxon>
        <taxon>Sarcoptiformes</taxon>
        <taxon>Astigmata</taxon>
        <taxon>Glycyphagoidea</taxon>
        <taxon>Echimyopodidae</taxon>
        <taxon>Blomia</taxon>
    </lineage>
</organism>
<dbReference type="PANTHER" id="PTHR20908">
    <property type="entry name" value="LD15586P"/>
    <property type="match status" value="1"/>
</dbReference>
<evidence type="ECO:0000313" key="3">
    <source>
        <dbReference type="Proteomes" id="UP001142055"/>
    </source>
</evidence>
<keyword evidence="1" id="KW-0472">Membrane</keyword>